<reference evidence="24 25" key="1">
    <citation type="journal article" date="2022" name="Nat. Genet.">
        <title>Improved pea reference genome and pan-genome highlight genomic features and evolutionary characteristics.</title>
        <authorList>
            <person name="Yang T."/>
            <person name="Liu R."/>
            <person name="Luo Y."/>
            <person name="Hu S."/>
            <person name="Wang D."/>
            <person name="Wang C."/>
            <person name="Pandey M.K."/>
            <person name="Ge S."/>
            <person name="Xu Q."/>
            <person name="Li N."/>
            <person name="Li G."/>
            <person name="Huang Y."/>
            <person name="Saxena R.K."/>
            <person name="Ji Y."/>
            <person name="Li M."/>
            <person name="Yan X."/>
            <person name="He Y."/>
            <person name="Liu Y."/>
            <person name="Wang X."/>
            <person name="Xiang C."/>
            <person name="Varshney R.K."/>
            <person name="Ding H."/>
            <person name="Gao S."/>
            <person name="Zong X."/>
        </authorList>
    </citation>
    <scope>NUCLEOTIDE SEQUENCE [LARGE SCALE GENOMIC DNA]</scope>
    <source>
        <strain evidence="24 25">cv. Zhongwan 6</strain>
    </source>
</reference>
<dbReference type="Proteomes" id="UP001058974">
    <property type="component" value="Chromosome 5"/>
</dbReference>
<dbReference type="InterPro" id="IPR001480">
    <property type="entry name" value="Bulb-type_lectin_dom"/>
</dbReference>
<dbReference type="CDD" id="cd14066">
    <property type="entry name" value="STKc_IRAK"/>
    <property type="match status" value="1"/>
</dbReference>
<dbReference type="EMBL" id="JAMSHJ010000005">
    <property type="protein sequence ID" value="KAI5408511.1"/>
    <property type="molecule type" value="Genomic_DNA"/>
</dbReference>
<evidence type="ECO:0000259" key="23">
    <source>
        <dbReference type="PROSITE" id="PS50927"/>
    </source>
</evidence>
<protein>
    <recommendedName>
        <fullName evidence="2">non-specific serine/threonine protein kinase</fullName>
        <ecNumber evidence="2">2.7.11.1</ecNumber>
    </recommendedName>
</protein>
<evidence type="ECO:0000313" key="25">
    <source>
        <dbReference type="Proteomes" id="UP001058974"/>
    </source>
</evidence>
<evidence type="ECO:0000256" key="8">
    <source>
        <dbReference type="ARBA" id="ARBA00022741"/>
    </source>
</evidence>
<evidence type="ECO:0000256" key="14">
    <source>
        <dbReference type="ARBA" id="ARBA00023170"/>
    </source>
</evidence>
<keyword evidence="4 18" id="KW-0245">EGF-like domain</keyword>
<name>A0A9D4WXQ6_PEA</name>
<dbReference type="PROSITE" id="PS50927">
    <property type="entry name" value="BULB_LECTIN"/>
    <property type="match status" value="1"/>
</dbReference>
<dbReference type="CDD" id="cd01098">
    <property type="entry name" value="PAN_AP_plant"/>
    <property type="match status" value="1"/>
</dbReference>
<dbReference type="CDD" id="cd00053">
    <property type="entry name" value="EGF"/>
    <property type="match status" value="1"/>
</dbReference>
<evidence type="ECO:0000259" key="22">
    <source>
        <dbReference type="PROSITE" id="PS50026"/>
    </source>
</evidence>
<dbReference type="InterPro" id="IPR000858">
    <property type="entry name" value="S_locus_glycoprot_dom"/>
</dbReference>
<dbReference type="GO" id="GO:0005524">
    <property type="term" value="F:ATP binding"/>
    <property type="evidence" value="ECO:0007669"/>
    <property type="project" value="UniProtKB-UniRule"/>
</dbReference>
<keyword evidence="14" id="KW-0675">Receptor</keyword>
<evidence type="ECO:0000256" key="7">
    <source>
        <dbReference type="ARBA" id="ARBA00022729"/>
    </source>
</evidence>
<dbReference type="InterPro" id="IPR024171">
    <property type="entry name" value="SRK-like_kinase"/>
</dbReference>
<keyword evidence="11 20" id="KW-1133">Transmembrane helix</keyword>
<dbReference type="InterPro" id="IPR036426">
    <property type="entry name" value="Bulb-type_lectin_dom_sf"/>
</dbReference>
<keyword evidence="5" id="KW-0808">Transferase</keyword>
<keyword evidence="12 20" id="KW-0472">Membrane</keyword>
<accession>A0A9D4WXQ6</accession>
<evidence type="ECO:0000256" key="9">
    <source>
        <dbReference type="ARBA" id="ARBA00022777"/>
    </source>
</evidence>
<dbReference type="InterPro" id="IPR017441">
    <property type="entry name" value="Protein_kinase_ATP_BS"/>
</dbReference>
<dbReference type="EC" id="2.7.11.1" evidence="2"/>
<evidence type="ECO:0000256" key="10">
    <source>
        <dbReference type="ARBA" id="ARBA00022840"/>
    </source>
</evidence>
<keyword evidence="10 19" id="KW-0067">ATP-binding</keyword>
<dbReference type="Gene3D" id="1.10.510.10">
    <property type="entry name" value="Transferase(Phosphotransferase) domain 1"/>
    <property type="match status" value="1"/>
</dbReference>
<dbReference type="PROSITE" id="PS50011">
    <property type="entry name" value="PROTEIN_KINASE_DOM"/>
    <property type="match status" value="1"/>
</dbReference>
<dbReference type="PROSITE" id="PS50026">
    <property type="entry name" value="EGF_3"/>
    <property type="match status" value="1"/>
</dbReference>
<comment type="subcellular location">
    <subcellularLocation>
        <location evidence="1">Membrane</location>
        <topology evidence="1">Single-pass type I membrane protein</topology>
    </subcellularLocation>
</comment>
<evidence type="ECO:0000256" key="12">
    <source>
        <dbReference type="ARBA" id="ARBA00023136"/>
    </source>
</evidence>
<comment type="caution">
    <text evidence="24">The sequence shown here is derived from an EMBL/GenBank/DDBJ whole genome shotgun (WGS) entry which is preliminary data.</text>
</comment>
<sequence>MTLEPFSNLTHGGSHIFLFLNTIARILILGNQANYTRFVIVSSRSNDRRYLRTVPNCTRRQCIGIFSSRNACIVYRCNLLGSNNLLSRMNYKPETEHAHREGRVGQGRDLDAEFDATDFVDDVETISLEDRETQTDIEVEAHTNMKVATQTDTKMDAQEEPRFPLMALLLPPPLDLENHEENAIVSPKGTFTAGFYPIGENAYSFAIWFTQNHKKLNNNATIVWMANRDQPVNGKRSTLSLLKTGNLVLTDAGQFNVWSTNTNSSKQLKLFLYDTGNLILREHNINGFILWQSFDFPTDTLLPDQSFTGYMNLVSSKSSTNYSSGSYKLLFDNDNLLRLLYDGPRGSSAYWPDPLLLTWQDARSTYNSSRVATLNRWGNFSSSDDFNFKTSDYGTMLQRRVILDFDGNVRVYSRKHGQEKWSVSAQFHQQPCQIHGICGPNSTCSYDPRTGRKCSCLPGYNMVNNQDWSQGCKPSFQFSCNNETKYGFKFLPHVEFYNYDYGFHKNFTYKQCKYLCLRLCECIAFQFRYVKNKGLYNCYPKMQLLNGRRSTRFKGSLYLRLPKQNIVFPSEYDDNLICSRNNEVKHMGRSYINEKENGSLKFMLWFASGLGGIEVLCIFLVGCILFKNSKKSSAGNHGYVLAAATGFRKFSYSELKQATKGFTQEIGKGAGGIVYKGVLSDNRVAAIKRLHEANQEESESEFLAEVNIIGRLNHMNLIGMWGYCAEGKHRLLVYEYMEKGTLADNLLSNELDWSKRYNIVMGTAKGLAYLHEECLEWILHCDIKPQNILVDSDYQPKVADFGLSKILNRDGRDNSKFSRIRGTRGYMAPEWVFNLQITSKVDVYSYGVVVLEMITGKSPTTKIQIKEELCHERLITWVREKRRKGLEVGCWVEQIVDPKLGSSYDVEKMETLANMALDCVADEKNVRPTMSQVVERLLSNEHSY</sequence>
<feature type="domain" description="EGF-like" evidence="22">
    <location>
        <begin position="428"/>
        <end position="466"/>
    </location>
</feature>
<keyword evidence="15" id="KW-0325">Glycoprotein</keyword>
<keyword evidence="13" id="KW-1015">Disulfide bond</keyword>
<feature type="binding site" evidence="19">
    <location>
        <position position="688"/>
    </location>
    <ligand>
        <name>ATP</name>
        <dbReference type="ChEBI" id="CHEBI:30616"/>
    </ligand>
</feature>
<dbReference type="Gramene" id="Psat05G0438100-T1">
    <property type="protein sequence ID" value="KAI5408511.1"/>
    <property type="gene ID" value="KIW84_054381"/>
</dbReference>
<dbReference type="AlphaFoldDB" id="A0A9D4WXQ6"/>
<dbReference type="SMART" id="SM00220">
    <property type="entry name" value="S_TKc"/>
    <property type="match status" value="1"/>
</dbReference>
<keyword evidence="3" id="KW-0723">Serine/threonine-protein kinase</keyword>
<evidence type="ECO:0000256" key="13">
    <source>
        <dbReference type="ARBA" id="ARBA00023157"/>
    </source>
</evidence>
<dbReference type="PROSITE" id="PS00107">
    <property type="entry name" value="PROTEIN_KINASE_ATP"/>
    <property type="match status" value="1"/>
</dbReference>
<dbReference type="SUPFAM" id="SSF51110">
    <property type="entry name" value="alpha-D-mannose-specific plant lectins"/>
    <property type="match status" value="1"/>
</dbReference>
<evidence type="ECO:0000256" key="16">
    <source>
        <dbReference type="ARBA" id="ARBA00047899"/>
    </source>
</evidence>
<evidence type="ECO:0000256" key="15">
    <source>
        <dbReference type="ARBA" id="ARBA00023180"/>
    </source>
</evidence>
<dbReference type="Pfam" id="PF00069">
    <property type="entry name" value="Pkinase"/>
    <property type="match status" value="1"/>
</dbReference>
<organism evidence="24 25">
    <name type="scientific">Pisum sativum</name>
    <name type="common">Garden pea</name>
    <name type="synonym">Lathyrus oleraceus</name>
    <dbReference type="NCBI Taxonomy" id="3888"/>
    <lineage>
        <taxon>Eukaryota</taxon>
        <taxon>Viridiplantae</taxon>
        <taxon>Streptophyta</taxon>
        <taxon>Embryophyta</taxon>
        <taxon>Tracheophyta</taxon>
        <taxon>Spermatophyta</taxon>
        <taxon>Magnoliopsida</taxon>
        <taxon>eudicotyledons</taxon>
        <taxon>Gunneridae</taxon>
        <taxon>Pentapetalae</taxon>
        <taxon>rosids</taxon>
        <taxon>fabids</taxon>
        <taxon>Fabales</taxon>
        <taxon>Fabaceae</taxon>
        <taxon>Papilionoideae</taxon>
        <taxon>50 kb inversion clade</taxon>
        <taxon>NPAAA clade</taxon>
        <taxon>Hologalegina</taxon>
        <taxon>IRL clade</taxon>
        <taxon>Fabeae</taxon>
        <taxon>Lathyrus</taxon>
    </lineage>
</organism>
<dbReference type="SMART" id="SM00108">
    <property type="entry name" value="B_lectin"/>
    <property type="match status" value="1"/>
</dbReference>
<dbReference type="GO" id="GO:0016020">
    <property type="term" value="C:membrane"/>
    <property type="evidence" value="ECO:0007669"/>
    <property type="project" value="UniProtKB-SubCell"/>
</dbReference>
<evidence type="ECO:0000259" key="21">
    <source>
        <dbReference type="PROSITE" id="PS50011"/>
    </source>
</evidence>
<evidence type="ECO:0000256" key="19">
    <source>
        <dbReference type="PROSITE-ProRule" id="PRU10141"/>
    </source>
</evidence>
<dbReference type="Pfam" id="PF00954">
    <property type="entry name" value="S_locus_glycop"/>
    <property type="match status" value="1"/>
</dbReference>
<dbReference type="PANTHER" id="PTHR47974:SF3">
    <property type="entry name" value="RECEPTOR-LIKE SERINE_THREONINE-PROTEIN KINASE"/>
    <property type="match status" value="1"/>
</dbReference>
<keyword evidence="6 20" id="KW-0812">Transmembrane</keyword>
<dbReference type="PANTHER" id="PTHR47974">
    <property type="entry name" value="OS07G0415500 PROTEIN"/>
    <property type="match status" value="1"/>
</dbReference>
<keyword evidence="7" id="KW-0732">Signal</keyword>
<evidence type="ECO:0000256" key="6">
    <source>
        <dbReference type="ARBA" id="ARBA00022692"/>
    </source>
</evidence>
<comment type="caution">
    <text evidence="18">Lacks conserved residue(s) required for the propagation of feature annotation.</text>
</comment>
<dbReference type="InterPro" id="IPR000719">
    <property type="entry name" value="Prot_kinase_dom"/>
</dbReference>
<dbReference type="InterPro" id="IPR011009">
    <property type="entry name" value="Kinase-like_dom_sf"/>
</dbReference>
<dbReference type="SUPFAM" id="SSF56112">
    <property type="entry name" value="Protein kinase-like (PK-like)"/>
    <property type="match status" value="1"/>
</dbReference>
<dbReference type="PIRSF" id="PIRSF000641">
    <property type="entry name" value="SRK"/>
    <property type="match status" value="1"/>
</dbReference>
<evidence type="ECO:0000256" key="11">
    <source>
        <dbReference type="ARBA" id="ARBA00022989"/>
    </source>
</evidence>
<keyword evidence="9" id="KW-0418">Kinase</keyword>
<gene>
    <name evidence="24" type="ORF">KIW84_054381</name>
</gene>
<feature type="domain" description="Protein kinase" evidence="21">
    <location>
        <begin position="660"/>
        <end position="944"/>
    </location>
</feature>
<dbReference type="Pfam" id="PF01453">
    <property type="entry name" value="B_lectin"/>
    <property type="match status" value="1"/>
</dbReference>
<evidence type="ECO:0000256" key="18">
    <source>
        <dbReference type="PROSITE-ProRule" id="PRU00076"/>
    </source>
</evidence>
<proteinExistence type="predicted"/>
<evidence type="ECO:0000256" key="5">
    <source>
        <dbReference type="ARBA" id="ARBA00022679"/>
    </source>
</evidence>
<dbReference type="GO" id="GO:0048544">
    <property type="term" value="P:recognition of pollen"/>
    <property type="evidence" value="ECO:0007669"/>
    <property type="project" value="InterPro"/>
</dbReference>
<evidence type="ECO:0000256" key="4">
    <source>
        <dbReference type="ARBA" id="ARBA00022536"/>
    </source>
</evidence>
<dbReference type="InterPro" id="IPR008271">
    <property type="entry name" value="Ser/Thr_kinase_AS"/>
</dbReference>
<feature type="domain" description="Bulb-type lectin" evidence="23">
    <location>
        <begin position="181"/>
        <end position="293"/>
    </location>
</feature>
<comment type="catalytic activity">
    <reaction evidence="17">
        <text>L-seryl-[protein] + ATP = O-phospho-L-seryl-[protein] + ADP + H(+)</text>
        <dbReference type="Rhea" id="RHEA:17989"/>
        <dbReference type="Rhea" id="RHEA-COMP:9863"/>
        <dbReference type="Rhea" id="RHEA-COMP:11604"/>
        <dbReference type="ChEBI" id="CHEBI:15378"/>
        <dbReference type="ChEBI" id="CHEBI:29999"/>
        <dbReference type="ChEBI" id="CHEBI:30616"/>
        <dbReference type="ChEBI" id="CHEBI:83421"/>
        <dbReference type="ChEBI" id="CHEBI:456216"/>
        <dbReference type="EC" id="2.7.11.1"/>
    </reaction>
</comment>
<dbReference type="Gene3D" id="3.30.200.20">
    <property type="entry name" value="Phosphorylase Kinase, domain 1"/>
    <property type="match status" value="1"/>
</dbReference>
<keyword evidence="8 19" id="KW-0547">Nucleotide-binding</keyword>
<evidence type="ECO:0000256" key="20">
    <source>
        <dbReference type="SAM" id="Phobius"/>
    </source>
</evidence>
<dbReference type="FunFam" id="3.30.200.20:FF:000059">
    <property type="entry name" value="S-receptor-like serine/threonine-protein kinase"/>
    <property type="match status" value="1"/>
</dbReference>
<dbReference type="Gene3D" id="2.90.10.10">
    <property type="entry name" value="Bulb-type lectin domain"/>
    <property type="match status" value="1"/>
</dbReference>
<dbReference type="PROSITE" id="PS00108">
    <property type="entry name" value="PROTEIN_KINASE_ST"/>
    <property type="match status" value="1"/>
</dbReference>
<evidence type="ECO:0000256" key="1">
    <source>
        <dbReference type="ARBA" id="ARBA00004479"/>
    </source>
</evidence>
<feature type="transmembrane region" description="Helical" evidence="20">
    <location>
        <begin position="602"/>
        <end position="626"/>
    </location>
</feature>
<dbReference type="FunFam" id="1.10.510.10:FF:000384">
    <property type="entry name" value="G-type lectin S-receptor-like serine/threonine-protein kinase"/>
    <property type="match status" value="1"/>
</dbReference>
<evidence type="ECO:0000256" key="3">
    <source>
        <dbReference type="ARBA" id="ARBA00022527"/>
    </source>
</evidence>
<evidence type="ECO:0000313" key="24">
    <source>
        <dbReference type="EMBL" id="KAI5408511.1"/>
    </source>
</evidence>
<evidence type="ECO:0000256" key="17">
    <source>
        <dbReference type="ARBA" id="ARBA00048679"/>
    </source>
</evidence>
<dbReference type="CDD" id="cd00028">
    <property type="entry name" value="B_lectin"/>
    <property type="match status" value="1"/>
</dbReference>
<comment type="catalytic activity">
    <reaction evidence="16">
        <text>L-threonyl-[protein] + ATP = O-phospho-L-threonyl-[protein] + ADP + H(+)</text>
        <dbReference type="Rhea" id="RHEA:46608"/>
        <dbReference type="Rhea" id="RHEA-COMP:11060"/>
        <dbReference type="Rhea" id="RHEA-COMP:11605"/>
        <dbReference type="ChEBI" id="CHEBI:15378"/>
        <dbReference type="ChEBI" id="CHEBI:30013"/>
        <dbReference type="ChEBI" id="CHEBI:30616"/>
        <dbReference type="ChEBI" id="CHEBI:61977"/>
        <dbReference type="ChEBI" id="CHEBI:456216"/>
        <dbReference type="EC" id="2.7.11.1"/>
    </reaction>
</comment>
<evidence type="ECO:0000256" key="2">
    <source>
        <dbReference type="ARBA" id="ARBA00012513"/>
    </source>
</evidence>
<keyword evidence="25" id="KW-1185">Reference proteome</keyword>
<dbReference type="InterPro" id="IPR000742">
    <property type="entry name" value="EGF"/>
</dbReference>
<dbReference type="GO" id="GO:0004674">
    <property type="term" value="F:protein serine/threonine kinase activity"/>
    <property type="evidence" value="ECO:0007669"/>
    <property type="project" value="UniProtKB-KW"/>
</dbReference>